<proteinExistence type="predicted"/>
<dbReference type="EMBL" id="CADCUN010000257">
    <property type="protein sequence ID" value="CAA9406099.1"/>
    <property type="molecule type" value="Genomic_DNA"/>
</dbReference>
<evidence type="ECO:0000256" key="1">
    <source>
        <dbReference type="SAM" id="MobiDB-lite"/>
    </source>
</evidence>
<sequence>GTTRPGGLRRVRGRAVLSPAPGGVPHGRRAPARPGPPAGVLDQDVRRLATAARARQGRGLHPQGHHHHRDHVVPPEVLAGRAADRDAARGVPQRARRRSDAARVALGRAAGASPTPARGHRAALLRGPHRGADRCGDGLCRRHRQEPGLCRSRQAAHAARRGVRRPGSRASSLDPDGGDPM</sequence>
<dbReference type="AlphaFoldDB" id="A0A6J4P6T3"/>
<gene>
    <name evidence="2" type="ORF">AVDCRST_MAG60-2376</name>
</gene>
<feature type="compositionally biased region" description="Basic residues" evidence="1">
    <location>
        <begin position="118"/>
        <end position="129"/>
    </location>
</feature>
<evidence type="ECO:0000313" key="2">
    <source>
        <dbReference type="EMBL" id="CAA9406099.1"/>
    </source>
</evidence>
<organism evidence="2">
    <name type="scientific">uncultured Nocardioides sp</name>
    <dbReference type="NCBI Taxonomy" id="198441"/>
    <lineage>
        <taxon>Bacteria</taxon>
        <taxon>Bacillati</taxon>
        <taxon>Actinomycetota</taxon>
        <taxon>Actinomycetes</taxon>
        <taxon>Propionibacteriales</taxon>
        <taxon>Nocardioidaceae</taxon>
        <taxon>Nocardioides</taxon>
        <taxon>environmental samples</taxon>
    </lineage>
</organism>
<accession>A0A6J4P6T3</accession>
<feature type="non-terminal residue" evidence="2">
    <location>
        <position position="181"/>
    </location>
</feature>
<protein>
    <submittedName>
        <fullName evidence="2">Uncharacterized protein</fullName>
    </submittedName>
</protein>
<name>A0A6J4P6T3_9ACTN</name>
<feature type="non-terminal residue" evidence="2">
    <location>
        <position position="1"/>
    </location>
</feature>
<feature type="region of interest" description="Disordered" evidence="1">
    <location>
        <begin position="1"/>
        <end position="181"/>
    </location>
</feature>
<feature type="compositionally biased region" description="Basic residues" evidence="1">
    <location>
        <begin position="55"/>
        <end position="70"/>
    </location>
</feature>
<feature type="compositionally biased region" description="Low complexity" evidence="1">
    <location>
        <begin position="102"/>
        <end position="112"/>
    </location>
</feature>
<feature type="compositionally biased region" description="Basic residues" evidence="1">
    <location>
        <begin position="158"/>
        <end position="167"/>
    </location>
</feature>
<feature type="compositionally biased region" description="Low complexity" evidence="1">
    <location>
        <begin position="14"/>
        <end position="23"/>
    </location>
</feature>
<reference evidence="2" key="1">
    <citation type="submission" date="2020-02" db="EMBL/GenBank/DDBJ databases">
        <authorList>
            <person name="Meier V. D."/>
        </authorList>
    </citation>
    <scope>NUCLEOTIDE SEQUENCE</scope>
    <source>
        <strain evidence="2">AVDCRST_MAG60</strain>
    </source>
</reference>
<feature type="compositionally biased region" description="Basic and acidic residues" evidence="1">
    <location>
        <begin position="130"/>
        <end position="140"/>
    </location>
</feature>